<evidence type="ECO:0000313" key="12">
    <source>
        <dbReference type="Proteomes" id="UP000619376"/>
    </source>
</evidence>
<dbReference type="PANTHER" id="PTHR34820:SF4">
    <property type="entry name" value="INNER MEMBRANE PROTEIN YEBZ"/>
    <property type="match status" value="1"/>
</dbReference>
<evidence type="ECO:0000256" key="3">
    <source>
        <dbReference type="ARBA" id="ARBA00022692"/>
    </source>
</evidence>
<sequence length="318" mass="32449">MTAILTALGYAGLTLLLGSALARRWLTPGRPGVGPGFAGLALLLLAWGGQVAVTLSTLGMTGMADVLDYVTTTATGRAMLTGLLGATLLLAVEVAAWPALLAAGMAGVTLWGVAGIGHGEGHGAWVRALHAVHAGAMTVWLGGVLALTTARRLPPDLARRFTPAALGSVITLAVTGLLMATEHLTALREWVDTPYGRALLLKLALVAAALLAAILVRHAFARQAWVRLALSREALVLAAVLGVTGVLSTTAPPGGHSEHAHGSASVTVSKSRSVPRCADPETRPHRGTDAPCVVLDLKPQDAAGTPLPAGERAPTGRL</sequence>
<gene>
    <name evidence="9" type="ORF">GCM10017781_12390</name>
    <name evidence="10" type="ORF">HNQ07_001220</name>
</gene>
<reference evidence="9" key="4">
    <citation type="submission" date="2024-05" db="EMBL/GenBank/DDBJ databases">
        <authorList>
            <person name="Sun Q."/>
            <person name="Zhou Y."/>
        </authorList>
    </citation>
    <scope>NUCLEOTIDE SEQUENCE</scope>
    <source>
        <strain evidence="9">CGMCC 1.18437</strain>
    </source>
</reference>
<feature type="transmembrane region" description="Helical" evidence="7">
    <location>
        <begin position="80"/>
        <end position="108"/>
    </location>
</feature>
<feature type="compositionally biased region" description="Basic and acidic residues" evidence="6">
    <location>
        <begin position="278"/>
        <end position="288"/>
    </location>
</feature>
<feature type="transmembrane region" description="Helical" evidence="7">
    <location>
        <begin position="200"/>
        <end position="220"/>
    </location>
</feature>
<feature type="transmembrane region" description="Helical" evidence="7">
    <location>
        <begin position="161"/>
        <end position="180"/>
    </location>
</feature>
<dbReference type="RefSeq" id="WP_184110030.1">
    <property type="nucleotide sequence ID" value="NZ_BNAJ01000002.1"/>
</dbReference>
<evidence type="ECO:0000256" key="4">
    <source>
        <dbReference type="ARBA" id="ARBA00022989"/>
    </source>
</evidence>
<proteinExistence type="predicted"/>
<dbReference type="GO" id="GO:0005886">
    <property type="term" value="C:plasma membrane"/>
    <property type="evidence" value="ECO:0007669"/>
    <property type="project" value="UniProtKB-SubCell"/>
</dbReference>
<evidence type="ECO:0000256" key="5">
    <source>
        <dbReference type="ARBA" id="ARBA00023136"/>
    </source>
</evidence>
<organism evidence="10 11">
    <name type="scientific">Deinococcus metalli</name>
    <dbReference type="NCBI Taxonomy" id="1141878"/>
    <lineage>
        <taxon>Bacteria</taxon>
        <taxon>Thermotogati</taxon>
        <taxon>Deinococcota</taxon>
        <taxon>Deinococci</taxon>
        <taxon>Deinococcales</taxon>
        <taxon>Deinococcaceae</taxon>
        <taxon>Deinococcus</taxon>
    </lineage>
</organism>
<comment type="caution">
    <text evidence="10">The sequence shown here is derived from an EMBL/GenBank/DDBJ whole genome shotgun (WGS) entry which is preliminary data.</text>
</comment>
<dbReference type="InterPro" id="IPR032694">
    <property type="entry name" value="CopC/D"/>
</dbReference>
<evidence type="ECO:0000256" key="7">
    <source>
        <dbReference type="SAM" id="Phobius"/>
    </source>
</evidence>
<reference evidence="10 11" key="3">
    <citation type="submission" date="2020-08" db="EMBL/GenBank/DDBJ databases">
        <title>Genomic Encyclopedia of Type Strains, Phase IV (KMG-IV): sequencing the most valuable type-strain genomes for metagenomic binning, comparative biology and taxonomic classification.</title>
        <authorList>
            <person name="Goeker M."/>
        </authorList>
    </citation>
    <scope>NUCLEOTIDE SEQUENCE [LARGE SCALE GENOMIC DNA]</scope>
    <source>
        <strain evidence="10 11">DSM 27521</strain>
    </source>
</reference>
<accession>A0A7W8KDJ8</accession>
<keyword evidence="12" id="KW-1185">Reference proteome</keyword>
<feature type="transmembrane region" description="Helical" evidence="7">
    <location>
        <begin position="128"/>
        <end position="149"/>
    </location>
</feature>
<feature type="region of interest" description="Disordered" evidence="6">
    <location>
        <begin position="251"/>
        <end position="318"/>
    </location>
</feature>
<feature type="domain" description="Copper resistance protein D" evidence="8">
    <location>
        <begin position="157"/>
        <end position="247"/>
    </location>
</feature>
<feature type="transmembrane region" description="Helical" evidence="7">
    <location>
        <begin position="38"/>
        <end position="59"/>
    </location>
</feature>
<dbReference type="Proteomes" id="UP000539473">
    <property type="component" value="Unassembled WGS sequence"/>
</dbReference>
<dbReference type="InterPro" id="IPR008457">
    <property type="entry name" value="Cu-R_CopD_dom"/>
</dbReference>
<reference evidence="12" key="2">
    <citation type="journal article" date="2019" name="Int. J. Syst. Evol. Microbiol.">
        <title>The Global Catalogue of Microorganisms (GCM) 10K type strain sequencing project: providing services to taxonomists for standard genome sequencing and annotation.</title>
        <authorList>
            <consortium name="The Broad Institute Genomics Platform"/>
            <consortium name="The Broad Institute Genome Sequencing Center for Infectious Disease"/>
            <person name="Wu L."/>
            <person name="Ma J."/>
        </authorList>
    </citation>
    <scope>NUCLEOTIDE SEQUENCE [LARGE SCALE GENOMIC DNA]</scope>
    <source>
        <strain evidence="12">CGMCC 1.18437</strain>
    </source>
</reference>
<dbReference type="AlphaFoldDB" id="A0A7W8KDJ8"/>
<comment type="subcellular location">
    <subcellularLocation>
        <location evidence="1">Cell membrane</location>
        <topology evidence="1">Multi-pass membrane protein</topology>
    </subcellularLocation>
</comment>
<keyword evidence="2" id="KW-1003">Cell membrane</keyword>
<evidence type="ECO:0000313" key="10">
    <source>
        <dbReference type="EMBL" id="MBB5375763.1"/>
    </source>
</evidence>
<dbReference type="Proteomes" id="UP000619376">
    <property type="component" value="Unassembled WGS sequence"/>
</dbReference>
<evidence type="ECO:0000313" key="11">
    <source>
        <dbReference type="Proteomes" id="UP000539473"/>
    </source>
</evidence>
<evidence type="ECO:0000256" key="6">
    <source>
        <dbReference type="SAM" id="MobiDB-lite"/>
    </source>
</evidence>
<dbReference type="EMBL" id="BNAJ01000002">
    <property type="protein sequence ID" value="GHF37238.1"/>
    <property type="molecule type" value="Genomic_DNA"/>
</dbReference>
<evidence type="ECO:0000256" key="2">
    <source>
        <dbReference type="ARBA" id="ARBA00022475"/>
    </source>
</evidence>
<dbReference type="GO" id="GO:0006825">
    <property type="term" value="P:copper ion transport"/>
    <property type="evidence" value="ECO:0007669"/>
    <property type="project" value="InterPro"/>
</dbReference>
<dbReference type="Pfam" id="PF05425">
    <property type="entry name" value="CopD"/>
    <property type="match status" value="1"/>
</dbReference>
<reference evidence="9" key="1">
    <citation type="journal article" date="2014" name="Int. J. Syst. Evol. Microbiol.">
        <title>Complete genome of a new Firmicutes species belonging to the dominant human colonic microbiota ('Ruminococcus bicirculans') reveals two chromosomes and a selective capacity to utilize plant glucans.</title>
        <authorList>
            <consortium name="NISC Comparative Sequencing Program"/>
            <person name="Wegmann U."/>
            <person name="Louis P."/>
            <person name="Goesmann A."/>
            <person name="Henrissat B."/>
            <person name="Duncan S.H."/>
            <person name="Flint H.J."/>
        </authorList>
    </citation>
    <scope>NUCLEOTIDE SEQUENCE</scope>
    <source>
        <strain evidence="9">CGMCC 1.18437</strain>
    </source>
</reference>
<protein>
    <submittedName>
        <fullName evidence="10">Putative copper export protein</fullName>
    </submittedName>
</protein>
<dbReference type="PANTHER" id="PTHR34820">
    <property type="entry name" value="INNER MEMBRANE PROTEIN YEBZ"/>
    <property type="match status" value="1"/>
</dbReference>
<keyword evidence="5 7" id="KW-0472">Membrane</keyword>
<dbReference type="EMBL" id="JACHFK010000002">
    <property type="protein sequence ID" value="MBB5375763.1"/>
    <property type="molecule type" value="Genomic_DNA"/>
</dbReference>
<keyword evidence="4 7" id="KW-1133">Transmembrane helix</keyword>
<keyword evidence="3 7" id="KW-0812">Transmembrane</keyword>
<evidence type="ECO:0000256" key="1">
    <source>
        <dbReference type="ARBA" id="ARBA00004651"/>
    </source>
</evidence>
<name>A0A7W8KDJ8_9DEIO</name>
<evidence type="ECO:0000313" key="9">
    <source>
        <dbReference type="EMBL" id="GHF37238.1"/>
    </source>
</evidence>
<evidence type="ECO:0000259" key="8">
    <source>
        <dbReference type="Pfam" id="PF05425"/>
    </source>
</evidence>